<accession>A0ABT6MI37</accession>
<gene>
    <name evidence="1" type="ORF">M2280_005234</name>
</gene>
<proteinExistence type="predicted"/>
<protein>
    <recommendedName>
        <fullName evidence="3">DNA-binding protein</fullName>
    </recommendedName>
</protein>
<dbReference type="RefSeq" id="WP_280763234.1">
    <property type="nucleotide sequence ID" value="NZ_JARXVC010000017.1"/>
</dbReference>
<evidence type="ECO:0008006" key="3">
    <source>
        <dbReference type="Google" id="ProtNLM"/>
    </source>
</evidence>
<organism evidence="1 2">
    <name type="scientific">Prescottella agglutinans</name>
    <dbReference type="NCBI Taxonomy" id="1644129"/>
    <lineage>
        <taxon>Bacteria</taxon>
        <taxon>Bacillati</taxon>
        <taxon>Actinomycetota</taxon>
        <taxon>Actinomycetes</taxon>
        <taxon>Mycobacteriales</taxon>
        <taxon>Nocardiaceae</taxon>
        <taxon>Prescottella</taxon>
    </lineage>
</organism>
<evidence type="ECO:0000313" key="2">
    <source>
        <dbReference type="Proteomes" id="UP001160334"/>
    </source>
</evidence>
<dbReference type="Proteomes" id="UP001160334">
    <property type="component" value="Unassembled WGS sequence"/>
</dbReference>
<sequence>MPNRRTSLAELTDAELVRTVVTELDRRRSFAAVRDQVTALLAMGPTLTEATEAGVGQLIEDALVKARALMAEQALILDQPLFTAVEVSQVLGARGNGNRSAASRLRARGDIIGLDVQGRFVFPAFQFDLPHARVHPVVAEVNHQLGAFDDPWGAARWWVTKQGRTAPMELVGQGEKRLRTLAAKTAAG</sequence>
<dbReference type="EMBL" id="JARXVC010000017">
    <property type="protein sequence ID" value="MDH6283983.1"/>
    <property type="molecule type" value="Genomic_DNA"/>
</dbReference>
<name>A0ABT6MI37_9NOCA</name>
<evidence type="ECO:0000313" key="1">
    <source>
        <dbReference type="EMBL" id="MDH6283983.1"/>
    </source>
</evidence>
<reference evidence="1 2" key="1">
    <citation type="submission" date="2023-04" db="EMBL/GenBank/DDBJ databases">
        <title>Forest soil microbial communities from Buena Vista Peninsula, Colon Province, Panama.</title>
        <authorList>
            <person name="Bouskill N."/>
        </authorList>
    </citation>
    <scope>NUCLEOTIDE SEQUENCE [LARGE SCALE GENOMIC DNA]</scope>
    <source>
        <strain evidence="1 2">CFH S0262</strain>
    </source>
</reference>
<keyword evidence="2" id="KW-1185">Reference proteome</keyword>
<comment type="caution">
    <text evidence="1">The sequence shown here is derived from an EMBL/GenBank/DDBJ whole genome shotgun (WGS) entry which is preliminary data.</text>
</comment>